<proteinExistence type="inferred from homology"/>
<evidence type="ECO:0000313" key="9">
    <source>
        <dbReference type="Proteomes" id="UP001610563"/>
    </source>
</evidence>
<dbReference type="Pfam" id="PF05460">
    <property type="entry name" value="ORC6"/>
    <property type="match status" value="1"/>
</dbReference>
<comment type="similarity">
    <text evidence="2">Belongs to the ORC6 family.</text>
</comment>
<keyword evidence="5" id="KW-0539">Nucleus</keyword>
<keyword evidence="3" id="KW-0235">DNA replication</keyword>
<comment type="subcellular location">
    <subcellularLocation>
        <location evidence="1">Nucleus</location>
    </subcellularLocation>
</comment>
<organism evidence="8 9">
    <name type="scientific">Aspergillus keveii</name>
    <dbReference type="NCBI Taxonomy" id="714993"/>
    <lineage>
        <taxon>Eukaryota</taxon>
        <taxon>Fungi</taxon>
        <taxon>Dikarya</taxon>
        <taxon>Ascomycota</taxon>
        <taxon>Pezizomycotina</taxon>
        <taxon>Eurotiomycetes</taxon>
        <taxon>Eurotiomycetidae</taxon>
        <taxon>Eurotiales</taxon>
        <taxon>Aspergillaceae</taxon>
        <taxon>Aspergillus</taxon>
        <taxon>Aspergillus subgen. Nidulantes</taxon>
    </lineage>
</organism>
<dbReference type="EMBL" id="JBFTWV010000006">
    <property type="protein sequence ID" value="KAL2799870.1"/>
    <property type="molecule type" value="Genomic_DNA"/>
</dbReference>
<evidence type="ECO:0000259" key="7">
    <source>
        <dbReference type="Pfam" id="PF05460"/>
    </source>
</evidence>
<comment type="caution">
    <text evidence="8">The sequence shown here is derived from an EMBL/GenBank/DDBJ whole genome shotgun (WGS) entry which is preliminary data.</text>
</comment>
<evidence type="ECO:0000256" key="6">
    <source>
        <dbReference type="SAM" id="MobiDB-lite"/>
    </source>
</evidence>
<feature type="compositionally biased region" description="Basic and acidic residues" evidence="6">
    <location>
        <begin position="156"/>
        <end position="165"/>
    </location>
</feature>
<feature type="compositionally biased region" description="Polar residues" evidence="6">
    <location>
        <begin position="98"/>
        <end position="137"/>
    </location>
</feature>
<protein>
    <submittedName>
        <fullName evidence="8">Origin recognition complex, subunit 6</fullName>
    </submittedName>
</protein>
<evidence type="ECO:0000256" key="5">
    <source>
        <dbReference type="ARBA" id="ARBA00023242"/>
    </source>
</evidence>
<evidence type="ECO:0000256" key="3">
    <source>
        <dbReference type="ARBA" id="ARBA00022705"/>
    </source>
</evidence>
<evidence type="ECO:0000313" key="8">
    <source>
        <dbReference type="EMBL" id="KAL2799870.1"/>
    </source>
</evidence>
<evidence type="ECO:0000256" key="2">
    <source>
        <dbReference type="ARBA" id="ARBA00010840"/>
    </source>
</evidence>
<dbReference type="Proteomes" id="UP001610563">
    <property type="component" value="Unassembled WGS sequence"/>
</dbReference>
<dbReference type="InterPro" id="IPR008721">
    <property type="entry name" value="ORC6_cyclin_first"/>
</dbReference>
<evidence type="ECO:0000256" key="1">
    <source>
        <dbReference type="ARBA" id="ARBA00004123"/>
    </source>
</evidence>
<keyword evidence="4" id="KW-0238">DNA-binding</keyword>
<name>A0ABR4GLC8_9EURO</name>
<gene>
    <name evidence="8" type="ORF">BJX66DRAFT_230736</name>
</gene>
<reference evidence="8 9" key="1">
    <citation type="submission" date="2024-07" db="EMBL/GenBank/DDBJ databases">
        <title>Section-level genome sequencing and comparative genomics of Aspergillus sections Usti and Cavernicolus.</title>
        <authorList>
            <consortium name="Lawrence Berkeley National Laboratory"/>
            <person name="Nybo J.L."/>
            <person name="Vesth T.C."/>
            <person name="Theobald S."/>
            <person name="Frisvad J.C."/>
            <person name="Larsen T.O."/>
            <person name="Kjaerboelling I."/>
            <person name="Rothschild-Mancinelli K."/>
            <person name="Lyhne E.K."/>
            <person name="Kogle M.E."/>
            <person name="Barry K."/>
            <person name="Clum A."/>
            <person name="Na H."/>
            <person name="Ledsgaard L."/>
            <person name="Lin J."/>
            <person name="Lipzen A."/>
            <person name="Kuo A."/>
            <person name="Riley R."/>
            <person name="Mondo S."/>
            <person name="Labutti K."/>
            <person name="Haridas S."/>
            <person name="Pangalinan J."/>
            <person name="Salamov A.A."/>
            <person name="Simmons B.A."/>
            <person name="Magnuson J.K."/>
            <person name="Chen J."/>
            <person name="Drula E."/>
            <person name="Henrissat B."/>
            <person name="Wiebenga A."/>
            <person name="Lubbers R.J."/>
            <person name="Gomes A.C."/>
            <person name="Makela M.R."/>
            <person name="Stajich J."/>
            <person name="Grigoriev I.V."/>
            <person name="Mortensen U.H."/>
            <person name="De Vries R.P."/>
            <person name="Baker S.E."/>
            <person name="Andersen M.R."/>
        </authorList>
    </citation>
    <scope>NUCLEOTIDE SEQUENCE [LARGE SCALE GENOMIC DNA]</scope>
    <source>
        <strain evidence="8 9">CBS 209.92</strain>
    </source>
</reference>
<feature type="region of interest" description="Disordered" evidence="6">
    <location>
        <begin position="98"/>
        <end position="179"/>
    </location>
</feature>
<accession>A0ABR4GLC8</accession>
<evidence type="ECO:0000256" key="4">
    <source>
        <dbReference type="ARBA" id="ARBA00023125"/>
    </source>
</evidence>
<feature type="domain" description="ORC6 first cyclin-like" evidence="7">
    <location>
        <begin position="10"/>
        <end position="96"/>
    </location>
</feature>
<keyword evidence="9" id="KW-1185">Reference proteome</keyword>
<sequence length="435" mass="48443">MNNRPVDQALATLLPTHANDIPPELRNLALSFVAQSRSFSTSLKPDEEIARPFACAELACKRLARALKLPPLLGHPPCPPRAYKKLYTLLERSIAPSISSPKRTVNSSAPGTPSRSGSVPTTPTKQSRVAQTPSKVSATPRGLENTPSKSTPLKRAFTDVEESRTPQRSKKIQSDSHLTSSKIPDAPAWVMASIRQVCKTLSTPAPRMSIWSRPPISRTLPPHIFAGVSSVLYFVDNEEDFDEVAAEFLEPVTTAKDREKDEDFKDIINALVVAVYFLVLARRRTPSESSGNIAQEETRKMDKKTFSEMRQTALVSLGLPSSVRRHREDVEQWIALIMELNWAHGKEWFENVPHAGELDGDEAYLSDEGGDDKRQRTLQGERGSLVLNDTRRGLLPGLGTMMQDRVDWLSPENQEDYAEWKADILARIEQVEATT</sequence>